<keyword evidence="9" id="KW-0012">Acyltransferase</keyword>
<keyword evidence="15" id="KW-1185">Reference proteome</keyword>
<evidence type="ECO:0000313" key="15">
    <source>
        <dbReference type="Proteomes" id="UP000475545"/>
    </source>
</evidence>
<comment type="pathway">
    <text evidence="1">Glycerolipid metabolism; triacylglycerol biosynthesis.</text>
</comment>
<dbReference type="Pfam" id="PF03007">
    <property type="entry name" value="WS_DGAT_cat"/>
    <property type="match status" value="1"/>
</dbReference>
<dbReference type="PANTHER" id="PTHR31650:SF1">
    <property type="entry name" value="WAX ESTER SYNTHASE_DIACYLGLYCEROL ACYLTRANSFERASE 4-RELATED"/>
    <property type="match status" value="1"/>
</dbReference>
<dbReference type="Proteomes" id="UP000475545">
    <property type="component" value="Unassembled WGS sequence"/>
</dbReference>
<comment type="catalytic activity">
    <reaction evidence="10">
        <text>an acyl-CoA + a 1,2-diacyl-sn-glycerol = a triacyl-sn-glycerol + CoA</text>
        <dbReference type="Rhea" id="RHEA:10868"/>
        <dbReference type="ChEBI" id="CHEBI:17815"/>
        <dbReference type="ChEBI" id="CHEBI:57287"/>
        <dbReference type="ChEBI" id="CHEBI:58342"/>
        <dbReference type="ChEBI" id="CHEBI:64615"/>
        <dbReference type="EC" id="2.3.1.20"/>
    </reaction>
</comment>
<organism evidence="14 15">
    <name type="scientific">Gordonia mangrovi</name>
    <dbReference type="NCBI Taxonomy" id="2665643"/>
    <lineage>
        <taxon>Bacteria</taxon>
        <taxon>Bacillati</taxon>
        <taxon>Actinomycetota</taxon>
        <taxon>Actinomycetes</taxon>
        <taxon>Mycobacteriales</taxon>
        <taxon>Gordoniaceae</taxon>
        <taxon>Gordonia</taxon>
    </lineage>
</organism>
<evidence type="ECO:0000256" key="4">
    <source>
        <dbReference type="ARBA" id="ARBA00013244"/>
    </source>
</evidence>
<gene>
    <name evidence="14" type="ORF">GIY30_04315</name>
</gene>
<evidence type="ECO:0000256" key="10">
    <source>
        <dbReference type="ARBA" id="ARBA00048109"/>
    </source>
</evidence>
<dbReference type="GO" id="GO:0051701">
    <property type="term" value="P:biological process involved in interaction with host"/>
    <property type="evidence" value="ECO:0007669"/>
    <property type="project" value="TreeGrafter"/>
</dbReference>
<proteinExistence type="inferred from homology"/>
<dbReference type="InterPro" id="IPR004255">
    <property type="entry name" value="O-acyltransferase_WSD1_N"/>
</dbReference>
<dbReference type="GO" id="GO:0071731">
    <property type="term" value="P:response to nitric oxide"/>
    <property type="evidence" value="ECO:0007669"/>
    <property type="project" value="TreeGrafter"/>
</dbReference>
<evidence type="ECO:0000256" key="7">
    <source>
        <dbReference type="ARBA" id="ARBA00022798"/>
    </source>
</evidence>
<evidence type="ECO:0000256" key="8">
    <source>
        <dbReference type="ARBA" id="ARBA00023098"/>
    </source>
</evidence>
<keyword evidence="5" id="KW-0444">Lipid biosynthesis</keyword>
<dbReference type="SUPFAM" id="SSF52777">
    <property type="entry name" value="CoA-dependent acyltransferases"/>
    <property type="match status" value="1"/>
</dbReference>
<name>A0A6L7GM52_9ACTN</name>
<comment type="similarity">
    <text evidence="3">Belongs to the long-chain O-acyltransferase family.</text>
</comment>
<evidence type="ECO:0000256" key="11">
    <source>
        <dbReference type="SAM" id="MobiDB-lite"/>
    </source>
</evidence>
<evidence type="ECO:0000256" key="2">
    <source>
        <dbReference type="ARBA" id="ARBA00005189"/>
    </source>
</evidence>
<evidence type="ECO:0000256" key="9">
    <source>
        <dbReference type="ARBA" id="ARBA00023315"/>
    </source>
</evidence>
<protein>
    <recommendedName>
        <fullName evidence="4">diacylglycerol O-acyltransferase</fullName>
        <ecNumber evidence="4">2.3.1.20</ecNumber>
    </recommendedName>
</protein>
<evidence type="ECO:0000259" key="13">
    <source>
        <dbReference type="Pfam" id="PF06974"/>
    </source>
</evidence>
<feature type="domain" description="O-acyltransferase WSD1 C-terminal" evidence="13">
    <location>
        <begin position="370"/>
        <end position="508"/>
    </location>
</feature>
<keyword evidence="7" id="KW-0319">Glycerol metabolism</keyword>
<dbReference type="InterPro" id="IPR009721">
    <property type="entry name" value="O-acyltransferase_WSD1_C"/>
</dbReference>
<feature type="domain" description="O-acyltransferase WSD1-like N-terminal" evidence="12">
    <location>
        <begin position="72"/>
        <end position="312"/>
    </location>
</feature>
<comment type="caution">
    <text evidence="14">The sequence shown here is derived from an EMBL/GenBank/DDBJ whole genome shotgun (WGS) entry which is preliminary data.</text>
</comment>
<dbReference type="GO" id="GO:0019432">
    <property type="term" value="P:triglyceride biosynthetic process"/>
    <property type="evidence" value="ECO:0007669"/>
    <property type="project" value="UniProtKB-UniPathway"/>
</dbReference>
<evidence type="ECO:0000256" key="1">
    <source>
        <dbReference type="ARBA" id="ARBA00004771"/>
    </source>
</evidence>
<dbReference type="PANTHER" id="PTHR31650">
    <property type="entry name" value="O-ACYLTRANSFERASE (WSD1-LIKE) FAMILY PROTEIN"/>
    <property type="match status" value="1"/>
</dbReference>
<evidence type="ECO:0000256" key="6">
    <source>
        <dbReference type="ARBA" id="ARBA00022679"/>
    </source>
</evidence>
<dbReference type="UniPathway" id="UPA00282"/>
<evidence type="ECO:0000259" key="12">
    <source>
        <dbReference type="Pfam" id="PF03007"/>
    </source>
</evidence>
<dbReference type="AlphaFoldDB" id="A0A6L7GM52"/>
<sequence length="512" mass="55211">MFYFLDETGSTTHLGALLIVDAAESGPAVDATAVTTAPATSGAAGAQRRATSGSTKKPGSAKKSGGTKSRSTSGVTTPSLDYPSLVALVENRLQSIPRYRQVVREVTLGLARPVWVDDPDFDINFHIRRSGLPRPGDIAQLQDLIARVMSRPLDRTRPLWEMYLIEGLPDGKQAIFTKTHRCLVDDEAALEISEAICDDQPDVEPLAEDLWMPGAPPGSVSLALGAVAEAFSRPGDLVDSLVHGNSVVAEVRTTAEDVLRRVGSIVQQLSDSAPSSPLNTSTTSTRIFAVASVPRRGCAKIADRYDCTVNDVELAIISGVMRRWMLSFDESVSAADTVRVVLPLSARDPGVERRLDLAARWIAVGKPSFVTDLPVGEDNPAVRLAQVAGLANRYAQSSRRLSMGPQPILSELGVVPFPELSSRAFRSLNRRAYNVPIGMGTSPVADKFVRGCPVSEMYAIPTLMAQRALAISITDYRDNLQFAFIADRGVMNDLPAMTDYVTEAYEELLATK</sequence>
<dbReference type="GO" id="GO:0004144">
    <property type="term" value="F:diacylglycerol O-acyltransferase activity"/>
    <property type="evidence" value="ECO:0007669"/>
    <property type="project" value="UniProtKB-EC"/>
</dbReference>
<evidence type="ECO:0000313" key="14">
    <source>
        <dbReference type="EMBL" id="MXP20583.1"/>
    </source>
</evidence>
<dbReference type="GO" id="GO:0006071">
    <property type="term" value="P:glycerol metabolic process"/>
    <property type="evidence" value="ECO:0007669"/>
    <property type="project" value="UniProtKB-KW"/>
</dbReference>
<dbReference type="EC" id="2.3.1.20" evidence="4"/>
<feature type="region of interest" description="Disordered" evidence="11">
    <location>
        <begin position="36"/>
        <end position="76"/>
    </location>
</feature>
<dbReference type="Pfam" id="PF06974">
    <property type="entry name" value="WS_DGAT_C"/>
    <property type="match status" value="1"/>
</dbReference>
<accession>A0A6L7GM52</accession>
<dbReference type="GO" id="GO:0005886">
    <property type="term" value="C:plasma membrane"/>
    <property type="evidence" value="ECO:0007669"/>
    <property type="project" value="TreeGrafter"/>
</dbReference>
<comment type="pathway">
    <text evidence="2">Lipid metabolism.</text>
</comment>
<keyword evidence="6" id="KW-0808">Transferase</keyword>
<dbReference type="GO" id="GO:0001666">
    <property type="term" value="P:response to hypoxia"/>
    <property type="evidence" value="ECO:0007669"/>
    <property type="project" value="TreeGrafter"/>
</dbReference>
<dbReference type="InterPro" id="IPR045034">
    <property type="entry name" value="O-acyltransferase_WSD1-like"/>
</dbReference>
<keyword evidence="8" id="KW-0443">Lipid metabolism</keyword>
<reference evidence="14 15" key="1">
    <citation type="submission" date="2019-11" db="EMBL/GenBank/DDBJ databases">
        <title>Gordonia sp. nov., a novel actinobacterium isolated from mangrove soil in Hainan.</title>
        <authorList>
            <person name="Huang X."/>
            <person name="Xie Y."/>
            <person name="Chu X."/>
            <person name="Xiao K."/>
        </authorList>
    </citation>
    <scope>NUCLEOTIDE SEQUENCE [LARGE SCALE GENOMIC DNA]</scope>
    <source>
        <strain evidence="14 15">HNM0687</strain>
    </source>
</reference>
<dbReference type="EMBL" id="WMBR01000001">
    <property type="protein sequence ID" value="MXP20583.1"/>
    <property type="molecule type" value="Genomic_DNA"/>
</dbReference>
<evidence type="ECO:0000256" key="3">
    <source>
        <dbReference type="ARBA" id="ARBA00009587"/>
    </source>
</evidence>
<evidence type="ECO:0000256" key="5">
    <source>
        <dbReference type="ARBA" id="ARBA00022516"/>
    </source>
</evidence>